<comment type="caution">
    <text evidence="2">The sequence shown here is derived from an EMBL/GenBank/DDBJ whole genome shotgun (WGS) entry which is preliminary data.</text>
</comment>
<dbReference type="InterPro" id="IPR045864">
    <property type="entry name" value="aa-tRNA-synth_II/BPL/LPL"/>
</dbReference>
<protein>
    <submittedName>
        <fullName evidence="2">Lipoate--protein ligase family protein</fullName>
    </submittedName>
</protein>
<dbReference type="PANTHER" id="PTHR43679">
    <property type="entry name" value="OCTANOYLTRANSFERASE LIPM-RELATED"/>
    <property type="match status" value="1"/>
</dbReference>
<dbReference type="AlphaFoldDB" id="A0A524RNX4"/>
<dbReference type="SUPFAM" id="SSF55681">
    <property type="entry name" value="Class II aaRS and biotin synthetases"/>
    <property type="match status" value="1"/>
</dbReference>
<keyword evidence="2" id="KW-0436">Ligase</keyword>
<dbReference type="InterPro" id="IPR050664">
    <property type="entry name" value="Octanoyltrans_LipM/LipL"/>
</dbReference>
<sequence length="268" mass="29365">MSPATPCLPWCLMPSLTLSGSWQMAIDDWLLDEVAAQRLGAVLRLYRWQRPSLSLGFHQCRWPSRWRRLAQAGQLELVRRPSGGTAVLHWGGLTYALVLPAERLGRAMTRRSSYRKCCGWLIETFSGLGEPLFFGDRPAGLSQANCFASGTAADLINGHGTKRVGSAQLWRRGHLLQHGEVLIQPPGALWRACFGVAAPRLPPLGGAEASSLNRAMLEGRLLEAARQHLLQGPALPWQPSPGQWSAIAARVPRFSLPRQDPGSPVEMG</sequence>
<feature type="domain" description="BPL/LPL catalytic" evidence="1">
    <location>
        <begin position="37"/>
        <end position="229"/>
    </location>
</feature>
<dbReference type="PANTHER" id="PTHR43679:SF2">
    <property type="entry name" value="OCTANOYL-[GCVH]:PROTEIN N-OCTANOYLTRANSFERASE"/>
    <property type="match status" value="1"/>
</dbReference>
<dbReference type="EMBL" id="SRMO01000054">
    <property type="protein sequence ID" value="TGG93051.1"/>
    <property type="molecule type" value="Genomic_DNA"/>
</dbReference>
<accession>A0A524RNX4</accession>
<name>A0A524RNX4_9CHRO</name>
<dbReference type="InterPro" id="IPR004143">
    <property type="entry name" value="BPL_LPL_catalytic"/>
</dbReference>
<organism evidence="2 3">
    <name type="scientific">Aphanocapsa feldmannii 277cV</name>
    <dbReference type="NCBI Taxonomy" id="2507553"/>
    <lineage>
        <taxon>Bacteria</taxon>
        <taxon>Bacillati</taxon>
        <taxon>Cyanobacteriota</taxon>
        <taxon>Cyanophyceae</taxon>
        <taxon>Oscillatoriophycideae</taxon>
        <taxon>Chroococcales</taxon>
        <taxon>Microcystaceae</taxon>
        <taxon>Aphanocapsa</taxon>
    </lineage>
</organism>
<evidence type="ECO:0000313" key="3">
    <source>
        <dbReference type="Proteomes" id="UP000317990"/>
    </source>
</evidence>
<dbReference type="PROSITE" id="PS51733">
    <property type="entry name" value="BPL_LPL_CATALYTIC"/>
    <property type="match status" value="1"/>
</dbReference>
<dbReference type="Proteomes" id="UP000317990">
    <property type="component" value="Unassembled WGS sequence"/>
</dbReference>
<gene>
    <name evidence="2" type="ORF">ERJ67_04635</name>
</gene>
<dbReference type="GO" id="GO:0016874">
    <property type="term" value="F:ligase activity"/>
    <property type="evidence" value="ECO:0007669"/>
    <property type="project" value="UniProtKB-KW"/>
</dbReference>
<evidence type="ECO:0000259" key="1">
    <source>
        <dbReference type="PROSITE" id="PS51733"/>
    </source>
</evidence>
<proteinExistence type="predicted"/>
<dbReference type="Gene3D" id="3.30.930.10">
    <property type="entry name" value="Bira Bifunctional Protein, Domain 2"/>
    <property type="match status" value="1"/>
</dbReference>
<reference evidence="2 3" key="1">
    <citation type="journal article" date="2019" name="mSystems">
        <title>Life at home and on the roam: Genomic adaptions reflect the dual lifestyle of an intracellular, facultative symbiont.</title>
        <authorList>
            <person name="Burgsdorf I."/>
        </authorList>
    </citation>
    <scope>NUCLEOTIDE SEQUENCE [LARGE SCALE GENOMIC DNA]</scope>
    <source>
        <strain evidence="2">277cV</strain>
    </source>
</reference>
<evidence type="ECO:0000313" key="2">
    <source>
        <dbReference type="EMBL" id="TGG93051.1"/>
    </source>
</evidence>
<dbReference type="Pfam" id="PF21948">
    <property type="entry name" value="LplA-B_cat"/>
    <property type="match status" value="1"/>
</dbReference>